<feature type="domain" description="Response regulatory" evidence="10">
    <location>
        <begin position="15"/>
        <end position="128"/>
    </location>
</feature>
<evidence type="ECO:0000256" key="3">
    <source>
        <dbReference type="ARBA" id="ARBA00022553"/>
    </source>
</evidence>
<evidence type="ECO:0000313" key="12">
    <source>
        <dbReference type="EMBL" id="EMB16810.1"/>
    </source>
</evidence>
<evidence type="ECO:0000259" key="11">
    <source>
        <dbReference type="PROSITE" id="PS51755"/>
    </source>
</evidence>
<keyword evidence="7" id="KW-0804">Transcription</keyword>
<dbReference type="InterPro" id="IPR011006">
    <property type="entry name" value="CheY-like_superfamily"/>
</dbReference>
<keyword evidence="13" id="KW-1185">Reference proteome</keyword>
<evidence type="ECO:0000256" key="8">
    <source>
        <dbReference type="PROSITE-ProRule" id="PRU00169"/>
    </source>
</evidence>
<dbReference type="PROSITE" id="PS50110">
    <property type="entry name" value="RESPONSE_REGULATORY"/>
    <property type="match status" value="1"/>
</dbReference>
<comment type="caution">
    <text evidence="12">The sequence shown here is derived from an EMBL/GenBank/DDBJ whole genome shotgun (WGS) entry which is preliminary data.</text>
</comment>
<evidence type="ECO:0000256" key="9">
    <source>
        <dbReference type="PROSITE-ProRule" id="PRU01091"/>
    </source>
</evidence>
<dbReference type="FunFam" id="1.10.10.10:FF:000099">
    <property type="entry name" value="Two-component system response regulator TorR"/>
    <property type="match status" value="1"/>
</dbReference>
<comment type="subcellular location">
    <subcellularLocation>
        <location evidence="1">Cytoplasm</location>
    </subcellularLocation>
</comment>
<evidence type="ECO:0000256" key="1">
    <source>
        <dbReference type="ARBA" id="ARBA00004496"/>
    </source>
</evidence>
<accession>M2AI40</accession>
<dbReference type="GO" id="GO:0000156">
    <property type="term" value="F:phosphorelay response regulator activity"/>
    <property type="evidence" value="ECO:0007669"/>
    <property type="project" value="TreeGrafter"/>
</dbReference>
<dbReference type="SMART" id="SM00448">
    <property type="entry name" value="REC"/>
    <property type="match status" value="1"/>
</dbReference>
<organism evidence="12 13">
    <name type="scientific">Rhodopirellula europaea 6C</name>
    <dbReference type="NCBI Taxonomy" id="1263867"/>
    <lineage>
        <taxon>Bacteria</taxon>
        <taxon>Pseudomonadati</taxon>
        <taxon>Planctomycetota</taxon>
        <taxon>Planctomycetia</taxon>
        <taxon>Pirellulales</taxon>
        <taxon>Pirellulaceae</taxon>
        <taxon>Rhodopirellula</taxon>
    </lineage>
</organism>
<dbReference type="GO" id="GO:0032993">
    <property type="term" value="C:protein-DNA complex"/>
    <property type="evidence" value="ECO:0007669"/>
    <property type="project" value="TreeGrafter"/>
</dbReference>
<evidence type="ECO:0000313" key="13">
    <source>
        <dbReference type="Proteomes" id="UP000011529"/>
    </source>
</evidence>
<evidence type="ECO:0000256" key="5">
    <source>
        <dbReference type="ARBA" id="ARBA00023015"/>
    </source>
</evidence>
<dbReference type="PANTHER" id="PTHR48111:SF21">
    <property type="entry name" value="DNA-BINDING DUAL MASTER TRANSCRIPTIONAL REGULATOR RPAA"/>
    <property type="match status" value="1"/>
</dbReference>
<reference evidence="12" key="2">
    <citation type="journal article" date="2013" name="Mar. Genomics">
        <title>Expression of sulfatases in Rhodopirellula baltica and the diversity of sulfatases in the genus Rhodopirellula.</title>
        <authorList>
            <person name="Wegner C.E."/>
            <person name="Richter-Heitmann T."/>
            <person name="Klindworth A."/>
            <person name="Klockow C."/>
            <person name="Richter M."/>
            <person name="Achstetter T."/>
            <person name="Glockner F.O."/>
            <person name="Harder J."/>
        </authorList>
    </citation>
    <scope>NUCLEOTIDE SEQUENCE [LARGE SCALE GENOMIC DNA]</scope>
    <source>
        <strain evidence="12">6C</strain>
    </source>
</reference>
<dbReference type="EMBL" id="ANMO01000116">
    <property type="protein sequence ID" value="EMB16810.1"/>
    <property type="molecule type" value="Genomic_DNA"/>
</dbReference>
<keyword evidence="5" id="KW-0805">Transcription regulation</keyword>
<dbReference type="PROSITE" id="PS51755">
    <property type="entry name" value="OMPR_PHOB"/>
    <property type="match status" value="1"/>
</dbReference>
<reference evidence="12" key="1">
    <citation type="submission" date="2012-11" db="EMBL/GenBank/DDBJ databases">
        <title>Permanent draft genomes of Rhodopirellula europaea strain SH398 and 6C.</title>
        <authorList>
            <person name="Richter M."/>
            <person name="Richter-Heitmann T."/>
            <person name="Frank C."/>
            <person name="Harder J."/>
            <person name="Glockner F.O."/>
        </authorList>
    </citation>
    <scope>NUCLEOTIDE SEQUENCE</scope>
    <source>
        <strain evidence="12">6C</strain>
    </source>
</reference>
<evidence type="ECO:0000256" key="7">
    <source>
        <dbReference type="ARBA" id="ARBA00023163"/>
    </source>
</evidence>
<dbReference type="GO" id="GO:0006355">
    <property type="term" value="P:regulation of DNA-templated transcription"/>
    <property type="evidence" value="ECO:0007669"/>
    <property type="project" value="InterPro"/>
</dbReference>
<evidence type="ECO:0000259" key="10">
    <source>
        <dbReference type="PROSITE" id="PS50110"/>
    </source>
</evidence>
<dbReference type="InterPro" id="IPR036388">
    <property type="entry name" value="WH-like_DNA-bd_sf"/>
</dbReference>
<dbReference type="GO" id="GO:0005829">
    <property type="term" value="C:cytosol"/>
    <property type="evidence" value="ECO:0007669"/>
    <property type="project" value="TreeGrafter"/>
</dbReference>
<keyword evidence="3 8" id="KW-0597">Phosphoprotein</keyword>
<dbReference type="SMART" id="SM00862">
    <property type="entry name" value="Trans_reg_C"/>
    <property type="match status" value="1"/>
</dbReference>
<gene>
    <name evidence="12" type="ORF">RE6C_02443</name>
</gene>
<dbReference type="Pfam" id="PF00486">
    <property type="entry name" value="Trans_reg_C"/>
    <property type="match status" value="1"/>
</dbReference>
<dbReference type="InterPro" id="IPR001789">
    <property type="entry name" value="Sig_transdc_resp-reg_receiver"/>
</dbReference>
<protein>
    <submittedName>
        <fullName evidence="12">Two-component response regulator</fullName>
    </submittedName>
</protein>
<dbReference type="SUPFAM" id="SSF52172">
    <property type="entry name" value="CheY-like"/>
    <property type="match status" value="1"/>
</dbReference>
<proteinExistence type="predicted"/>
<feature type="domain" description="OmpR/PhoB-type" evidence="11">
    <location>
        <begin position="138"/>
        <end position="237"/>
    </location>
</feature>
<keyword evidence="2" id="KW-0963">Cytoplasm</keyword>
<dbReference type="Gene3D" id="6.10.250.690">
    <property type="match status" value="1"/>
</dbReference>
<dbReference type="Proteomes" id="UP000011529">
    <property type="component" value="Unassembled WGS sequence"/>
</dbReference>
<evidence type="ECO:0000256" key="6">
    <source>
        <dbReference type="ARBA" id="ARBA00023125"/>
    </source>
</evidence>
<feature type="modified residue" description="4-aspartylphosphate" evidence="8">
    <location>
        <position position="64"/>
    </location>
</feature>
<dbReference type="Pfam" id="PF00072">
    <property type="entry name" value="Response_reg"/>
    <property type="match status" value="1"/>
</dbReference>
<dbReference type="PANTHER" id="PTHR48111">
    <property type="entry name" value="REGULATOR OF RPOS"/>
    <property type="match status" value="1"/>
</dbReference>
<dbReference type="PATRIC" id="fig|1263867.3.peg.2602"/>
<name>M2AI40_9BACT</name>
<feature type="DNA-binding region" description="OmpR/PhoB-type" evidence="9">
    <location>
        <begin position="138"/>
        <end position="237"/>
    </location>
</feature>
<dbReference type="CDD" id="cd00383">
    <property type="entry name" value="trans_reg_C"/>
    <property type="match status" value="1"/>
</dbReference>
<dbReference type="Gene3D" id="1.10.10.10">
    <property type="entry name" value="Winged helix-like DNA-binding domain superfamily/Winged helix DNA-binding domain"/>
    <property type="match status" value="1"/>
</dbReference>
<dbReference type="GO" id="GO:0000976">
    <property type="term" value="F:transcription cis-regulatory region binding"/>
    <property type="evidence" value="ECO:0007669"/>
    <property type="project" value="TreeGrafter"/>
</dbReference>
<dbReference type="InterPro" id="IPR039420">
    <property type="entry name" value="WalR-like"/>
</dbReference>
<keyword evidence="6 9" id="KW-0238">DNA-binding</keyword>
<dbReference type="Gene3D" id="3.40.50.2300">
    <property type="match status" value="1"/>
</dbReference>
<evidence type="ECO:0000256" key="2">
    <source>
        <dbReference type="ARBA" id="ARBA00022490"/>
    </source>
</evidence>
<evidence type="ECO:0000256" key="4">
    <source>
        <dbReference type="ARBA" id="ARBA00023012"/>
    </source>
</evidence>
<dbReference type="AlphaFoldDB" id="M2AI40"/>
<dbReference type="FunFam" id="3.40.50.2300:FF:000002">
    <property type="entry name" value="DNA-binding response regulator PhoP"/>
    <property type="match status" value="1"/>
</dbReference>
<keyword evidence="4" id="KW-0902">Two-component regulatory system</keyword>
<dbReference type="InterPro" id="IPR001867">
    <property type="entry name" value="OmpR/PhoB-type_DNA-bd"/>
</dbReference>
<sequence length="237" mass="26388">MNVHVREGKDVMQDRLLLVEDDTHLAAMVSDFLHENGFHVEVENDGKLAAQRIVHDRFDAIVLDIGLPSMNGIDVCRSVRNQFSGPIIVLTARGEEIDEVVALEVGADDFMSKPVRPRALLARLKNHLKKSDAQLTDEDRIIVGDLVVTPARRQVTIAGDPVDMTTAEFDLIEYLALRAGSVVARKDIYVDLLGLPYDGLDRSIDLRVSRVRRKLGDDPNQPTRIKSVRGVGYLMAK</sequence>